<organism evidence="1">
    <name type="scientific">Raoultella planticola</name>
    <name type="common">Klebsiella planticola</name>
    <dbReference type="NCBI Taxonomy" id="575"/>
    <lineage>
        <taxon>Bacteria</taxon>
        <taxon>Pseudomonadati</taxon>
        <taxon>Pseudomonadota</taxon>
        <taxon>Gammaproteobacteria</taxon>
        <taxon>Enterobacterales</taxon>
        <taxon>Enterobacteriaceae</taxon>
        <taxon>Klebsiella/Raoultella group</taxon>
        <taxon>Raoultella</taxon>
    </lineage>
</organism>
<dbReference type="EMBL" id="CP029752">
    <property type="protein sequence ID" value="QFG77043.1"/>
    <property type="molecule type" value="Genomic_DNA"/>
</dbReference>
<name>A0A5P6AAW9_RAOPL</name>
<accession>A0A5P6AAW9</accession>
<reference evidence="1" key="1">
    <citation type="submission" date="2018-05" db="EMBL/GenBank/DDBJ databases">
        <title>Bacterial isolates from healthy term breastfed infants carrying antibiotic resistance genes.</title>
        <authorList>
            <person name="Casaburi G."/>
        </authorList>
    </citation>
    <scope>NUCLEOTIDE SEQUENCE [LARGE SCALE GENOMIC DNA]</scope>
    <source>
        <strain evidence="1">7084_4</strain>
    </source>
</reference>
<gene>
    <name evidence="1" type="ORF">DMB90_24470</name>
</gene>
<sequence length="133" mass="15176">MMRLSTLLLAPAVAERLSERYSDYRQHGASWLSASLGCLWASLVWALMPLETPRWQAILNNHRDYFPHINPHRPRLLDPLRYLLQSLWLLVTHVPGADKRRTGVRLPPSKGFTGATPSGWRRFPSGRTAVLPI</sequence>
<dbReference type="AlphaFoldDB" id="A0A5P6AAW9"/>
<evidence type="ECO:0000313" key="1">
    <source>
        <dbReference type="EMBL" id="QFG77043.1"/>
    </source>
</evidence>
<protein>
    <recommendedName>
        <fullName evidence="2">Cellulose synthase (UDP-forming)</fullName>
    </recommendedName>
</protein>
<proteinExistence type="predicted"/>
<evidence type="ECO:0008006" key="2">
    <source>
        <dbReference type="Google" id="ProtNLM"/>
    </source>
</evidence>